<dbReference type="InterPro" id="IPR043129">
    <property type="entry name" value="ATPase_NBD"/>
</dbReference>
<dbReference type="EC" id="2.7.1.170" evidence="1"/>
<dbReference type="SUPFAM" id="SSF53067">
    <property type="entry name" value="Actin-like ATPase domain"/>
    <property type="match status" value="1"/>
</dbReference>
<dbReference type="GO" id="GO:0009254">
    <property type="term" value="P:peptidoglycan turnover"/>
    <property type="evidence" value="ECO:0007669"/>
    <property type="project" value="UniProtKB-UniRule"/>
</dbReference>
<accession>S0PEZ0</accession>
<evidence type="ECO:0000313" key="2">
    <source>
        <dbReference type="EMBL" id="EOT87258.1"/>
    </source>
</evidence>
<comment type="pathway">
    <text evidence="1">Cell wall biogenesis; peptidoglycan recycling.</text>
</comment>
<proteinExistence type="inferred from homology"/>
<comment type="caution">
    <text evidence="2">The sequence shown here is derived from an EMBL/GenBank/DDBJ whole genome shotgun (WGS) entry which is preliminary data.</text>
</comment>
<dbReference type="EMBL" id="ASWO01000001">
    <property type="protein sequence ID" value="EOT87258.1"/>
    <property type="molecule type" value="Genomic_DNA"/>
</dbReference>
<dbReference type="UniPathway" id="UPA00544"/>
<comment type="similarity">
    <text evidence="1">Belongs to the anhydro-N-acetylmuramic acid kinase family.</text>
</comment>
<comment type="function">
    <text evidence="1">Catalyzes the specific phosphorylation of 1,6-anhydro-N-acetylmuramic acid (anhMurNAc) with the simultaneous cleavage of the 1,6-anhydro ring, generating MurNAc-6-P. Is required for the utilization of anhMurNAc either imported from the medium or derived from its own cell wall murein, and thus plays a role in cell wall recycling.</text>
</comment>
<comment type="catalytic activity">
    <reaction evidence="1">
        <text>1,6-anhydro-N-acetyl-beta-muramate + ATP + H2O = N-acetyl-D-muramate 6-phosphate + ADP + H(+)</text>
        <dbReference type="Rhea" id="RHEA:24952"/>
        <dbReference type="ChEBI" id="CHEBI:15377"/>
        <dbReference type="ChEBI" id="CHEBI:15378"/>
        <dbReference type="ChEBI" id="CHEBI:30616"/>
        <dbReference type="ChEBI" id="CHEBI:58690"/>
        <dbReference type="ChEBI" id="CHEBI:58722"/>
        <dbReference type="ChEBI" id="CHEBI:456216"/>
        <dbReference type="EC" id="2.7.1.170"/>
    </reaction>
</comment>
<dbReference type="GO" id="GO:0016301">
    <property type="term" value="F:kinase activity"/>
    <property type="evidence" value="ECO:0007669"/>
    <property type="project" value="UniProtKB-KW"/>
</dbReference>
<dbReference type="InterPro" id="IPR005338">
    <property type="entry name" value="Anhydro_N_Ac-Mur_kinase"/>
</dbReference>
<dbReference type="AlphaFoldDB" id="S0PEZ0"/>
<dbReference type="UniPathway" id="UPA00343"/>
<dbReference type="GO" id="GO:0097175">
    <property type="term" value="P:1,6-anhydro-N-acetyl-beta-muramic acid catabolic process"/>
    <property type="evidence" value="ECO:0007669"/>
    <property type="project" value="UniProtKB-UniRule"/>
</dbReference>
<comment type="pathway">
    <text evidence="1">Amino-sugar metabolism; 1,6-anhydro-N-acetylmuramate degradation.</text>
</comment>
<dbReference type="Proteomes" id="UP000015961">
    <property type="component" value="Unassembled WGS sequence"/>
</dbReference>
<keyword evidence="1" id="KW-0418">Kinase</keyword>
<keyword evidence="1" id="KW-0547">Nucleotide-binding</keyword>
<dbReference type="Gene3D" id="3.30.420.40">
    <property type="match status" value="2"/>
</dbReference>
<dbReference type="eggNOG" id="COG2377">
    <property type="taxonomic scope" value="Bacteria"/>
</dbReference>
<dbReference type="PANTHER" id="PTHR30605">
    <property type="entry name" value="ANHYDRO-N-ACETYLMURAMIC ACID KINASE"/>
    <property type="match status" value="1"/>
</dbReference>
<dbReference type="GO" id="GO:0016773">
    <property type="term" value="F:phosphotransferase activity, alcohol group as acceptor"/>
    <property type="evidence" value="ECO:0007669"/>
    <property type="project" value="UniProtKB-UniRule"/>
</dbReference>
<gene>
    <name evidence="1" type="primary">anmK</name>
    <name evidence="2" type="ORF">I573_00314</name>
</gene>
<feature type="binding site" evidence="1">
    <location>
        <begin position="9"/>
        <end position="16"/>
    </location>
    <ligand>
        <name>ATP</name>
        <dbReference type="ChEBI" id="CHEBI:30616"/>
    </ligand>
</feature>
<keyword evidence="1" id="KW-0119">Carbohydrate metabolism</keyword>
<dbReference type="HAMAP" id="MF_01270">
    <property type="entry name" value="AnhMurNAc_kinase"/>
    <property type="match status" value="1"/>
</dbReference>
<evidence type="ECO:0000256" key="1">
    <source>
        <dbReference type="HAMAP-Rule" id="MF_01270"/>
    </source>
</evidence>
<evidence type="ECO:0000313" key="3">
    <source>
        <dbReference type="Proteomes" id="UP000015961"/>
    </source>
</evidence>
<organism evidence="2 3">
    <name type="scientific">Enterococcus sulfureus ATCC 49903</name>
    <dbReference type="NCBI Taxonomy" id="1140003"/>
    <lineage>
        <taxon>Bacteria</taxon>
        <taxon>Bacillati</taxon>
        <taxon>Bacillota</taxon>
        <taxon>Bacilli</taxon>
        <taxon>Lactobacillales</taxon>
        <taxon>Enterococcaceae</taxon>
        <taxon>Enterococcus</taxon>
    </lineage>
</organism>
<reference evidence="2 3" key="1">
    <citation type="submission" date="2013-03" db="EMBL/GenBank/DDBJ databases">
        <title>The Genome Sequence of Enterococcus sulfureus ATCC_49903 (PacBio/Illumina hybrid assembly).</title>
        <authorList>
            <consortium name="The Broad Institute Genomics Platform"/>
            <consortium name="The Broad Institute Genome Sequencing Center for Infectious Disease"/>
            <person name="Earl A."/>
            <person name="Russ C."/>
            <person name="Gilmore M."/>
            <person name="Surin D."/>
            <person name="Walker B."/>
            <person name="Young S."/>
            <person name="Zeng Q."/>
            <person name="Gargeya S."/>
            <person name="Fitzgerald M."/>
            <person name="Haas B."/>
            <person name="Abouelleil A."/>
            <person name="Allen A.W."/>
            <person name="Alvarado L."/>
            <person name="Arachchi H.M."/>
            <person name="Berlin A.M."/>
            <person name="Chapman S.B."/>
            <person name="Gainer-Dewar J."/>
            <person name="Goldberg J."/>
            <person name="Griggs A."/>
            <person name="Gujja S."/>
            <person name="Hansen M."/>
            <person name="Howarth C."/>
            <person name="Imamovic A."/>
            <person name="Ireland A."/>
            <person name="Larimer J."/>
            <person name="McCowan C."/>
            <person name="Murphy C."/>
            <person name="Pearson M."/>
            <person name="Poon T.W."/>
            <person name="Priest M."/>
            <person name="Roberts A."/>
            <person name="Saif S."/>
            <person name="Shea T."/>
            <person name="Sisk P."/>
            <person name="Sykes S."/>
            <person name="Wortman J."/>
            <person name="Nusbaum C."/>
            <person name="Birren B."/>
        </authorList>
    </citation>
    <scope>NUCLEOTIDE SEQUENCE [LARGE SCALE GENOMIC DNA]</scope>
    <source>
        <strain evidence="2 3">ATCC 49903</strain>
    </source>
</reference>
<dbReference type="NCBIfam" id="NF007148">
    <property type="entry name" value="PRK09585.3-2"/>
    <property type="match status" value="1"/>
</dbReference>
<protein>
    <recommendedName>
        <fullName evidence="1">Anhydro-N-acetylmuramic acid kinase</fullName>
        <ecNumber evidence="1">2.7.1.170</ecNumber>
    </recommendedName>
    <alternativeName>
        <fullName evidence="1">AnhMurNAc kinase</fullName>
    </alternativeName>
</protein>
<dbReference type="GO" id="GO:0005524">
    <property type="term" value="F:ATP binding"/>
    <property type="evidence" value="ECO:0007669"/>
    <property type="project" value="UniProtKB-UniRule"/>
</dbReference>
<dbReference type="OrthoDB" id="9763949at2"/>
<name>S0PEZ0_9ENTE</name>
<dbReference type="GO" id="GO:0006040">
    <property type="term" value="P:amino sugar metabolic process"/>
    <property type="evidence" value="ECO:0007669"/>
    <property type="project" value="InterPro"/>
</dbReference>
<dbReference type="PANTHER" id="PTHR30605:SF0">
    <property type="entry name" value="ANHYDRO-N-ACETYLMURAMIC ACID KINASE"/>
    <property type="match status" value="1"/>
</dbReference>
<dbReference type="STRING" id="1140003.OMY_00319"/>
<keyword evidence="1" id="KW-0067">ATP-binding</keyword>
<dbReference type="CDD" id="cd24050">
    <property type="entry name" value="ASKHA_NBD_ANMK"/>
    <property type="match status" value="1"/>
</dbReference>
<sequence length="381" mass="42149">MLAIGLMSGTSLDGIDAVLVDIVEGPFEIHELAFDTQEFSKETKERIKKACHPKDSTTPLISSLNMELGQLSLEACQKVLAKANKTAEELSFVASHGQTIWHDPKAKTGVCSSTLQIGESSVIAYGLDTQVVDDFRVMDITAGGEGAPLVPYAEYLLYHSNEHTRLLQNIGGIGNVTVLPKQGSIEDVFAFDTGPGNMIIDALMDHFYKKPYDSKGETARKGKAIPELSQRLQQHPYLMQEPPKSTGREQFGEEFVRALIDQYQAYPPEDLVYTVTDFTAYSIATHYQRFIFPHYSKDEIEIILAGGGTHNDFLKERLQHYLTDCSIWVQEQFGYSSDSKEAVAFALLGYATLTGKSSNFCSVTGAKRPVILGKITPKPYN</sequence>
<dbReference type="RefSeq" id="WP_016184810.1">
    <property type="nucleotide sequence ID" value="NZ_ASWO01000001.1"/>
</dbReference>
<dbReference type="NCBIfam" id="NF007142">
    <property type="entry name" value="PRK09585.2-1"/>
    <property type="match status" value="1"/>
</dbReference>
<keyword evidence="1" id="KW-0808">Transferase</keyword>
<dbReference type="Pfam" id="PF03702">
    <property type="entry name" value="AnmK"/>
    <property type="match status" value="1"/>
</dbReference>
<keyword evidence="3" id="KW-1185">Reference proteome</keyword>
<dbReference type="PATRIC" id="fig|1140003.3.peg.313"/>